<organism evidence="2 3">
    <name type="scientific">Perkinsus olseni</name>
    <name type="common">Perkinsus atlanticus</name>
    <dbReference type="NCBI Taxonomy" id="32597"/>
    <lineage>
        <taxon>Eukaryota</taxon>
        <taxon>Sar</taxon>
        <taxon>Alveolata</taxon>
        <taxon>Perkinsozoa</taxon>
        <taxon>Perkinsea</taxon>
        <taxon>Perkinsida</taxon>
        <taxon>Perkinsidae</taxon>
        <taxon>Perkinsus</taxon>
    </lineage>
</organism>
<evidence type="ECO:0000256" key="1">
    <source>
        <dbReference type="SAM" id="MobiDB-lite"/>
    </source>
</evidence>
<reference evidence="2 3" key="1">
    <citation type="submission" date="2020-04" db="EMBL/GenBank/DDBJ databases">
        <title>Perkinsus olseni comparative genomics.</title>
        <authorList>
            <person name="Bogema D.R."/>
        </authorList>
    </citation>
    <scope>NUCLEOTIDE SEQUENCE [LARGE SCALE GENOMIC DNA]</scope>
    <source>
        <strain evidence="2">ATCC PRA-205</strain>
    </source>
</reference>
<protein>
    <submittedName>
        <fullName evidence="2">Uncharacterized protein</fullName>
    </submittedName>
</protein>
<evidence type="ECO:0000313" key="3">
    <source>
        <dbReference type="Proteomes" id="UP000574390"/>
    </source>
</evidence>
<sequence>MPSTIPAYRLPLSLAREGRIHKPKPGRYYGNTSTVGTLEWMTMQVLPTNNDDVEAWFLFSSSSDEVRIPLEDPTGEATVVLRQKRVGRSLLATVRGSRTIPRKSCWALPRNSVHTDELYRVYRVLSIKAGPHLTSTFHLCWVSGDWVVFFGSASRCKHEIDEVFLPVILEREGKYVDEAGSRTASGSIFESSRPPFEAWAGPHPSEVPVTPVDWIPQGQMTEANNNLSWDTSMTTMHEASPSRHDGDTRTKVGVPAEQGVPRLTMPHVMPPATGMYVNKEATEQLHVISLEVSGGAQEPLLASLMLFCITTRCSQSTLPEHKPEYFTRVPSEGVDGLAFASPSLKLTRVDASCFHFDATDRRDWKDIAEAYNDTENTFEISTVTPATTSMCWSQSRAAWDLWLGLRIDEQGELLPDCVVQLQYSHDSYAPDYSQGMEQLLVDDWLIGPSQETEDDRLIGHKSAKGTTESGPLSGGVSAVKRLKTRP</sequence>
<comment type="caution">
    <text evidence="2">The sequence shown here is derived from an EMBL/GenBank/DDBJ whole genome shotgun (WGS) entry which is preliminary data.</text>
</comment>
<dbReference type="EMBL" id="JABANM010030781">
    <property type="protein sequence ID" value="KAF4705672.1"/>
    <property type="molecule type" value="Genomic_DNA"/>
</dbReference>
<feature type="region of interest" description="Disordered" evidence="1">
    <location>
        <begin position="458"/>
        <end position="486"/>
    </location>
</feature>
<evidence type="ECO:0000313" key="2">
    <source>
        <dbReference type="EMBL" id="KAF4705672.1"/>
    </source>
</evidence>
<dbReference type="Proteomes" id="UP000574390">
    <property type="component" value="Unassembled WGS sequence"/>
</dbReference>
<proteinExistence type="predicted"/>
<gene>
    <name evidence="2" type="ORF">FOZ62_011210</name>
</gene>
<accession>A0A7J6QBT8</accession>
<dbReference type="AlphaFoldDB" id="A0A7J6QBT8"/>
<name>A0A7J6QBT8_PEROL</name>